<accession>A0A2T3KXG0</accession>
<name>A0A2T3KXG0_PHOLD</name>
<gene>
    <name evidence="1" type="ORF">C0W93_07260</name>
</gene>
<sequence length="83" mass="9674">MISHHYVGNSDVHRCDFLFDDHNFHGDYHYNHGDVRIDYNVNDDVCIPDDGVTHDVDNQNDESMHSYHRLTVVLTQHVALAVR</sequence>
<proteinExistence type="predicted"/>
<dbReference type="AlphaFoldDB" id="A0A2T3KXG0"/>
<comment type="caution">
    <text evidence="1">The sequence shown here is derived from an EMBL/GenBank/DDBJ whole genome shotgun (WGS) entry which is preliminary data.</text>
</comment>
<dbReference type="RefSeq" id="WP_146146434.1">
    <property type="nucleotide sequence ID" value="NZ_JAWQGC010000011.1"/>
</dbReference>
<dbReference type="EMBL" id="PYNS01000004">
    <property type="protein sequence ID" value="PSV12171.1"/>
    <property type="molecule type" value="Genomic_DNA"/>
</dbReference>
<reference evidence="1 2" key="1">
    <citation type="submission" date="2018-03" db="EMBL/GenBank/DDBJ databases">
        <title>Whole genome sequencing of Histamine producing bacteria.</title>
        <authorList>
            <person name="Butler K."/>
        </authorList>
    </citation>
    <scope>NUCLEOTIDE SEQUENCE [LARGE SCALE GENOMIC DNA]</scope>
    <source>
        <strain evidence="1 2">Res.4.1</strain>
    </source>
</reference>
<evidence type="ECO:0000313" key="1">
    <source>
        <dbReference type="EMBL" id="PSV12171.1"/>
    </source>
</evidence>
<evidence type="ECO:0000313" key="2">
    <source>
        <dbReference type="Proteomes" id="UP000240530"/>
    </source>
</evidence>
<organism evidence="1 2">
    <name type="scientific">Photobacterium leiognathi subsp. mandapamensis</name>
    <name type="common">Photobacterium mandapamensis</name>
    <dbReference type="NCBI Taxonomy" id="48408"/>
    <lineage>
        <taxon>Bacteria</taxon>
        <taxon>Pseudomonadati</taxon>
        <taxon>Pseudomonadota</taxon>
        <taxon>Gammaproteobacteria</taxon>
        <taxon>Vibrionales</taxon>
        <taxon>Vibrionaceae</taxon>
        <taxon>Photobacterium</taxon>
    </lineage>
</organism>
<protein>
    <submittedName>
        <fullName evidence="1">Uncharacterized protein</fullName>
    </submittedName>
</protein>
<dbReference type="Proteomes" id="UP000240530">
    <property type="component" value="Unassembled WGS sequence"/>
</dbReference>